<dbReference type="RefSeq" id="WP_425345263.1">
    <property type="nucleotide sequence ID" value="NZ_JBGUBD010000004.1"/>
</dbReference>
<keyword evidence="1" id="KW-0597">Phosphoprotein</keyword>
<sequence length="489" mass="53749">MDRRRFLQLGAASPLLLGLGSVAGEARAQQRQPGNAGSSGNGKARNVIFLVSDGMSMGTLTAADQYLYWRDERHTHWIDLYMQRDLPVHRGLMDMSSRNAMVTDSAAAAASWGCGHRVNNGSVNIGPDDEEYPTILQIAREAGKATGLVTTTTVTHATPAGFGANVASRGQEADIAKQYYERGYDVILGGGNHYFDPERRDDGEDLYGKFEQAGHEIIRDRDALLALSDSDVGVLGTFSNWHLPYEIDRLHNEQSKQSVPTLAEMTDAALQRLNRIGDGFVLQVEGGRVDHAAHGNDLGGLLFDQLAFDDAIGVALAFQQEHPDTLVIITTDHGNANPGFQAGPDLGHGQFEKLSRFKGTGLTHIVPELNEEVSRDTIRDRFKETLELEISDRETDMIYDFVRGDYELPYHRTNHIRSLVAKVVANHLDFNWIGRSHSADYVELAATGPGAEQVGPFTKNTDLHQFMLKALGIEAVQEAANRRGVRVFA</sequence>
<dbReference type="Gene3D" id="3.40.720.10">
    <property type="entry name" value="Alkaline Phosphatase, subunit A"/>
    <property type="match status" value="1"/>
</dbReference>
<protein>
    <submittedName>
        <fullName evidence="3">Alkaline phosphatase</fullName>
    </submittedName>
</protein>
<dbReference type="SMART" id="SM00098">
    <property type="entry name" value="alkPPc"/>
    <property type="match status" value="1"/>
</dbReference>
<dbReference type="SUPFAM" id="SSF53649">
    <property type="entry name" value="Alkaline phosphatase-like"/>
    <property type="match status" value="1"/>
</dbReference>
<evidence type="ECO:0000256" key="2">
    <source>
        <dbReference type="RuleBase" id="RU003946"/>
    </source>
</evidence>
<dbReference type="InterPro" id="IPR017850">
    <property type="entry name" value="Alkaline_phosphatase_core_sf"/>
</dbReference>
<evidence type="ECO:0000313" key="4">
    <source>
        <dbReference type="Proteomes" id="UP001575105"/>
    </source>
</evidence>
<dbReference type="CDD" id="cd16012">
    <property type="entry name" value="ALP"/>
    <property type="match status" value="1"/>
</dbReference>
<dbReference type="Pfam" id="PF00245">
    <property type="entry name" value="Alk_phosphatase"/>
    <property type="match status" value="1"/>
</dbReference>
<reference evidence="3 4" key="1">
    <citation type="submission" date="2024-08" db="EMBL/GenBank/DDBJ databases">
        <title>Whole-genome sequencing of halo(alkali)philic microorganisms from hypersaline lakes.</title>
        <authorList>
            <person name="Sorokin D.Y."/>
            <person name="Merkel A.Y."/>
            <person name="Messina E."/>
            <person name="Yakimov M."/>
        </authorList>
    </citation>
    <scope>NUCLEOTIDE SEQUENCE [LARGE SCALE GENOMIC DNA]</scope>
    <source>
        <strain evidence="3 4">AB-hyl4</strain>
    </source>
</reference>
<comment type="similarity">
    <text evidence="2">Belongs to the alkaline phosphatase family.</text>
</comment>
<dbReference type="EMBL" id="JBGUBD010000004">
    <property type="protein sequence ID" value="MFA9478341.1"/>
    <property type="molecule type" value="Genomic_DNA"/>
</dbReference>
<dbReference type="Proteomes" id="UP001575105">
    <property type="component" value="Unassembled WGS sequence"/>
</dbReference>
<accession>A0ABV4U484</accession>
<dbReference type="PANTHER" id="PTHR11596">
    <property type="entry name" value="ALKALINE PHOSPHATASE"/>
    <property type="match status" value="1"/>
</dbReference>
<evidence type="ECO:0000256" key="1">
    <source>
        <dbReference type="ARBA" id="ARBA00022553"/>
    </source>
</evidence>
<dbReference type="PRINTS" id="PR00113">
    <property type="entry name" value="ALKPHPHTASE"/>
</dbReference>
<dbReference type="PROSITE" id="PS51318">
    <property type="entry name" value="TAT"/>
    <property type="match status" value="1"/>
</dbReference>
<gene>
    <name evidence="3" type="ORF">ACERK3_08535</name>
</gene>
<keyword evidence="4" id="KW-1185">Reference proteome</keyword>
<evidence type="ECO:0000313" key="3">
    <source>
        <dbReference type="EMBL" id="MFA9478341.1"/>
    </source>
</evidence>
<proteinExistence type="inferred from homology"/>
<dbReference type="InterPro" id="IPR001952">
    <property type="entry name" value="Alkaline_phosphatase"/>
</dbReference>
<organism evidence="3 4">
    <name type="scientific">Natronomicrosphaera hydrolytica</name>
    <dbReference type="NCBI Taxonomy" id="3242702"/>
    <lineage>
        <taxon>Bacteria</taxon>
        <taxon>Pseudomonadati</taxon>
        <taxon>Planctomycetota</taxon>
        <taxon>Phycisphaerae</taxon>
        <taxon>Phycisphaerales</taxon>
        <taxon>Phycisphaeraceae</taxon>
        <taxon>Natronomicrosphaera</taxon>
    </lineage>
</organism>
<dbReference type="Gene3D" id="1.10.60.40">
    <property type="match status" value="1"/>
</dbReference>
<dbReference type="PANTHER" id="PTHR11596:SF5">
    <property type="entry name" value="ALKALINE PHOSPHATASE"/>
    <property type="match status" value="1"/>
</dbReference>
<comment type="caution">
    <text evidence="3">The sequence shown here is derived from an EMBL/GenBank/DDBJ whole genome shotgun (WGS) entry which is preliminary data.</text>
</comment>
<name>A0ABV4U484_9BACT</name>
<dbReference type="InterPro" id="IPR006311">
    <property type="entry name" value="TAT_signal"/>
</dbReference>